<dbReference type="NCBIfam" id="NF002528">
    <property type="entry name" value="PRK01966.1-4"/>
    <property type="match status" value="1"/>
</dbReference>
<evidence type="ECO:0000256" key="15">
    <source>
        <dbReference type="ARBA" id="ARBA00023316"/>
    </source>
</evidence>
<dbReference type="Gene3D" id="3.30.1490.20">
    <property type="entry name" value="ATP-grasp fold, A domain"/>
    <property type="match status" value="1"/>
</dbReference>
<dbReference type="NCBIfam" id="TIGR01205">
    <property type="entry name" value="D_ala_D_alaTIGR"/>
    <property type="match status" value="1"/>
</dbReference>
<dbReference type="InterPro" id="IPR013815">
    <property type="entry name" value="ATP_grasp_subdomain_1"/>
</dbReference>
<evidence type="ECO:0000256" key="14">
    <source>
        <dbReference type="ARBA" id="ARBA00023211"/>
    </source>
</evidence>
<dbReference type="InterPro" id="IPR005905">
    <property type="entry name" value="D_ala_D_ala"/>
</dbReference>
<dbReference type="GO" id="GO:0009252">
    <property type="term" value="P:peptidoglycan biosynthetic process"/>
    <property type="evidence" value="ECO:0007669"/>
    <property type="project" value="UniProtKB-KW"/>
</dbReference>
<keyword evidence="7 18" id="KW-0436">Ligase</keyword>
<dbReference type="FunFam" id="3.30.1490.20:FF:000007">
    <property type="entry name" value="D-alanine--D-alanine ligase"/>
    <property type="match status" value="1"/>
</dbReference>
<dbReference type="PROSITE" id="PS50975">
    <property type="entry name" value="ATP_GRASP"/>
    <property type="match status" value="1"/>
</dbReference>
<dbReference type="PANTHER" id="PTHR23132">
    <property type="entry name" value="D-ALANINE--D-ALANINE LIGASE"/>
    <property type="match status" value="1"/>
</dbReference>
<dbReference type="GO" id="GO:0008716">
    <property type="term" value="F:D-alanine-D-alanine ligase activity"/>
    <property type="evidence" value="ECO:0007669"/>
    <property type="project" value="UniProtKB-EC"/>
</dbReference>
<protein>
    <submittedName>
        <fullName evidence="18">D-alanine--D-alanine ligase</fullName>
        <ecNumber evidence="18">6.3.2.4</ecNumber>
    </submittedName>
</protein>
<dbReference type="GO" id="GO:0008360">
    <property type="term" value="P:regulation of cell shape"/>
    <property type="evidence" value="ECO:0007669"/>
    <property type="project" value="UniProtKB-KW"/>
</dbReference>
<dbReference type="SUPFAM" id="SSF56059">
    <property type="entry name" value="Glutathione synthetase ATP-binding domain-like"/>
    <property type="match status" value="1"/>
</dbReference>
<dbReference type="InterPro" id="IPR011127">
    <property type="entry name" value="Dala_Dala_lig_N"/>
</dbReference>
<keyword evidence="6" id="KW-0963">Cytoplasm</keyword>
<dbReference type="GO" id="GO:0005829">
    <property type="term" value="C:cytosol"/>
    <property type="evidence" value="ECO:0007669"/>
    <property type="project" value="TreeGrafter"/>
</dbReference>
<organism evidence="18">
    <name type="scientific">hydrothermal vent metagenome</name>
    <dbReference type="NCBI Taxonomy" id="652676"/>
    <lineage>
        <taxon>unclassified sequences</taxon>
        <taxon>metagenomes</taxon>
        <taxon>ecological metagenomes</taxon>
    </lineage>
</organism>
<evidence type="ECO:0000256" key="9">
    <source>
        <dbReference type="ARBA" id="ARBA00022741"/>
    </source>
</evidence>
<dbReference type="InterPro" id="IPR011761">
    <property type="entry name" value="ATP-grasp"/>
</dbReference>
<keyword evidence="8" id="KW-0479">Metal-binding</keyword>
<evidence type="ECO:0000256" key="2">
    <source>
        <dbReference type="ARBA" id="ARBA00001946"/>
    </source>
</evidence>
<dbReference type="PROSITE" id="PS00843">
    <property type="entry name" value="DALA_DALA_LIGASE_1"/>
    <property type="match status" value="1"/>
</dbReference>
<dbReference type="EMBL" id="UOEU01000861">
    <property type="protein sequence ID" value="VAW41830.1"/>
    <property type="molecule type" value="Genomic_DNA"/>
</dbReference>
<comment type="subcellular location">
    <subcellularLocation>
        <location evidence="3">Cytoplasm</location>
    </subcellularLocation>
</comment>
<dbReference type="PROSITE" id="PS00844">
    <property type="entry name" value="DALA_DALA_LIGASE_2"/>
    <property type="match status" value="1"/>
</dbReference>
<feature type="non-terminal residue" evidence="18">
    <location>
        <position position="1"/>
    </location>
</feature>
<evidence type="ECO:0000256" key="3">
    <source>
        <dbReference type="ARBA" id="ARBA00004496"/>
    </source>
</evidence>
<dbReference type="HAMAP" id="MF_00047">
    <property type="entry name" value="Dala_Dala_lig"/>
    <property type="match status" value="1"/>
</dbReference>
<dbReference type="FunFam" id="3.30.470.20:FF:000008">
    <property type="entry name" value="D-alanine--D-alanine ligase"/>
    <property type="match status" value="1"/>
</dbReference>
<comment type="cofactor">
    <cofactor evidence="1">
        <name>Mn(2+)</name>
        <dbReference type="ChEBI" id="CHEBI:29035"/>
    </cofactor>
</comment>
<evidence type="ECO:0000256" key="1">
    <source>
        <dbReference type="ARBA" id="ARBA00001936"/>
    </source>
</evidence>
<dbReference type="GO" id="GO:0071555">
    <property type="term" value="P:cell wall organization"/>
    <property type="evidence" value="ECO:0007669"/>
    <property type="project" value="UniProtKB-KW"/>
</dbReference>
<gene>
    <name evidence="18" type="ORF">MNBD_CHLOROFLEXI01-3667</name>
</gene>
<evidence type="ECO:0000256" key="11">
    <source>
        <dbReference type="ARBA" id="ARBA00022842"/>
    </source>
</evidence>
<comment type="similarity">
    <text evidence="5">Belongs to the D-alanine--D-alanine ligase family.</text>
</comment>
<comment type="pathway">
    <text evidence="4">Cell wall biogenesis; peptidoglycan biosynthesis.</text>
</comment>
<reference evidence="18" key="1">
    <citation type="submission" date="2018-06" db="EMBL/GenBank/DDBJ databases">
        <authorList>
            <person name="Zhirakovskaya E."/>
        </authorList>
    </citation>
    <scope>NUCLEOTIDE SEQUENCE</scope>
</reference>
<evidence type="ECO:0000256" key="16">
    <source>
        <dbReference type="ARBA" id="ARBA00060592"/>
    </source>
</evidence>
<evidence type="ECO:0000259" key="17">
    <source>
        <dbReference type="PROSITE" id="PS50975"/>
    </source>
</evidence>
<dbReference type="SUPFAM" id="SSF52440">
    <property type="entry name" value="PreATP-grasp domain"/>
    <property type="match status" value="1"/>
</dbReference>
<dbReference type="GO" id="GO:0005524">
    <property type="term" value="F:ATP binding"/>
    <property type="evidence" value="ECO:0007669"/>
    <property type="project" value="UniProtKB-KW"/>
</dbReference>
<name>A0A3B0VMW8_9ZZZZ</name>
<feature type="domain" description="ATP-grasp" evidence="17">
    <location>
        <begin position="70"/>
        <end position="276"/>
    </location>
</feature>
<keyword evidence="10" id="KW-0067">ATP-binding</keyword>
<evidence type="ECO:0000256" key="12">
    <source>
        <dbReference type="ARBA" id="ARBA00022960"/>
    </source>
</evidence>
<keyword evidence="12" id="KW-0133">Cell shape</keyword>
<dbReference type="NCBIfam" id="NF002378">
    <property type="entry name" value="PRK01372.1"/>
    <property type="match status" value="1"/>
</dbReference>
<keyword evidence="9" id="KW-0547">Nucleotide-binding</keyword>
<evidence type="ECO:0000313" key="18">
    <source>
        <dbReference type="EMBL" id="VAW41830.1"/>
    </source>
</evidence>
<comment type="pathway">
    <text evidence="16">Glycan biosynthesis.</text>
</comment>
<dbReference type="InterPro" id="IPR000291">
    <property type="entry name" value="D-Ala_lig_Van_CS"/>
</dbReference>
<keyword evidence="13" id="KW-0573">Peptidoglycan synthesis</keyword>
<dbReference type="EC" id="6.3.2.4" evidence="18"/>
<evidence type="ECO:0000256" key="10">
    <source>
        <dbReference type="ARBA" id="ARBA00022840"/>
    </source>
</evidence>
<evidence type="ECO:0000256" key="8">
    <source>
        <dbReference type="ARBA" id="ARBA00022723"/>
    </source>
</evidence>
<dbReference type="Gene3D" id="3.40.50.20">
    <property type="match status" value="1"/>
</dbReference>
<evidence type="ECO:0000256" key="13">
    <source>
        <dbReference type="ARBA" id="ARBA00022984"/>
    </source>
</evidence>
<keyword evidence="15" id="KW-0961">Cell wall biogenesis/degradation</keyword>
<dbReference type="PANTHER" id="PTHR23132:SF25">
    <property type="entry name" value="D-ALANINE--D-ALANINE LIGASE A"/>
    <property type="match status" value="1"/>
</dbReference>
<evidence type="ECO:0000256" key="6">
    <source>
        <dbReference type="ARBA" id="ARBA00022490"/>
    </source>
</evidence>
<keyword evidence="14" id="KW-0464">Manganese</keyword>
<proteinExistence type="inferred from homology"/>
<evidence type="ECO:0000256" key="7">
    <source>
        <dbReference type="ARBA" id="ARBA00022598"/>
    </source>
</evidence>
<evidence type="ECO:0000256" key="5">
    <source>
        <dbReference type="ARBA" id="ARBA00010871"/>
    </source>
</evidence>
<dbReference type="Gene3D" id="3.30.470.20">
    <property type="entry name" value="ATP-grasp fold, B domain"/>
    <property type="match status" value="1"/>
</dbReference>
<dbReference type="GO" id="GO:0046872">
    <property type="term" value="F:metal ion binding"/>
    <property type="evidence" value="ECO:0007669"/>
    <property type="project" value="UniProtKB-KW"/>
</dbReference>
<dbReference type="InterPro" id="IPR016185">
    <property type="entry name" value="PreATP-grasp_dom_sf"/>
</dbReference>
<dbReference type="Pfam" id="PF01820">
    <property type="entry name" value="Dala_Dala_lig_N"/>
    <property type="match status" value="1"/>
</dbReference>
<accession>A0A3B0VMW8</accession>
<comment type="cofactor">
    <cofactor evidence="2">
        <name>Mg(2+)</name>
        <dbReference type="ChEBI" id="CHEBI:18420"/>
    </cofactor>
</comment>
<sequence>DPGAAGLMQLDGEDAVGDTAVSQLDVIFPVLHGPYGEDGTVQGLLELANLPYVGAGVVGSAVGMDKAIFKHVMTASGLPILPWRLVQSQDWRSRPDEILAEIEAILAYPVFTKPANLGSSVGICKCSSRAELHAGLDEAARYDRRIVVEQGITARELEVAVLGNAEPVASVVGEVRPKRDFYDYVAKYVNDDSELLIPADLSEEQSDKVRRLAVQAYKAIDCAGLGRVDLLMDVGNGRLYLNEINTIPGFTNISMYPKLWQASGLPYSHLLDKLIDLALERHEEKEQLEKSFEQVT</sequence>
<dbReference type="PIRSF" id="PIRSF039102">
    <property type="entry name" value="Ddl/VanB"/>
    <property type="match status" value="1"/>
</dbReference>
<keyword evidence="11" id="KW-0460">Magnesium</keyword>
<dbReference type="Pfam" id="PF07478">
    <property type="entry name" value="Dala_Dala_lig_C"/>
    <property type="match status" value="1"/>
</dbReference>
<evidence type="ECO:0000256" key="4">
    <source>
        <dbReference type="ARBA" id="ARBA00004752"/>
    </source>
</evidence>
<dbReference type="InterPro" id="IPR011095">
    <property type="entry name" value="Dala_Dala_lig_C"/>
</dbReference>
<dbReference type="AlphaFoldDB" id="A0A3B0VMW8"/>